<proteinExistence type="predicted"/>
<keyword evidence="2" id="KW-0964">Secreted</keyword>
<keyword evidence="7" id="KW-1185">Reference proteome</keyword>
<keyword evidence="4" id="KW-1015">Disulfide bond</keyword>
<dbReference type="InterPro" id="IPR006170">
    <property type="entry name" value="PBP/GOBP"/>
</dbReference>
<evidence type="ECO:0000256" key="5">
    <source>
        <dbReference type="SAM" id="MobiDB-lite"/>
    </source>
</evidence>
<dbReference type="PANTHER" id="PTHR11857">
    <property type="entry name" value="ODORANT BINDING PROTEIN-RELATED"/>
    <property type="match status" value="1"/>
</dbReference>
<dbReference type="InterPro" id="IPR036728">
    <property type="entry name" value="PBP_GOBP_sf"/>
</dbReference>
<evidence type="ECO:0000256" key="4">
    <source>
        <dbReference type="ARBA" id="ARBA00023157"/>
    </source>
</evidence>
<reference evidence="8" key="1">
    <citation type="submission" date="2025-08" db="UniProtKB">
        <authorList>
            <consortium name="RefSeq"/>
        </authorList>
    </citation>
    <scope>IDENTIFICATION</scope>
    <source>
        <strain evidence="8">15112-1751.03</strain>
        <tissue evidence="8">Whole Adult</tissue>
    </source>
</reference>
<dbReference type="Pfam" id="PF01395">
    <property type="entry name" value="PBP_GOBP"/>
    <property type="match status" value="1"/>
</dbReference>
<evidence type="ECO:0000256" key="2">
    <source>
        <dbReference type="ARBA" id="ARBA00022525"/>
    </source>
</evidence>
<dbReference type="SUPFAM" id="SSF47565">
    <property type="entry name" value="Insect pheromone/odorant-binding proteins"/>
    <property type="match status" value="1"/>
</dbReference>
<dbReference type="OrthoDB" id="6595846at2759"/>
<accession>A0A6P8X380</accession>
<evidence type="ECO:0000313" key="8">
    <source>
        <dbReference type="RefSeq" id="XP_034106193.1"/>
    </source>
</evidence>
<dbReference type="CTD" id="33040"/>
<dbReference type="GO" id="GO:0005549">
    <property type="term" value="F:odorant binding"/>
    <property type="evidence" value="ECO:0007669"/>
    <property type="project" value="InterPro"/>
</dbReference>
<evidence type="ECO:0000256" key="6">
    <source>
        <dbReference type="SAM" id="SignalP"/>
    </source>
</evidence>
<dbReference type="Proteomes" id="UP000515160">
    <property type="component" value="Chromosome X"/>
</dbReference>
<name>A0A6P8X380_DROAB</name>
<evidence type="ECO:0000313" key="7">
    <source>
        <dbReference type="Proteomes" id="UP000515160"/>
    </source>
</evidence>
<dbReference type="GeneID" id="117569224"/>
<dbReference type="GO" id="GO:0007608">
    <property type="term" value="P:sensory perception of smell"/>
    <property type="evidence" value="ECO:0007669"/>
    <property type="project" value="TreeGrafter"/>
</dbReference>
<sequence length="146" mass="16033">MSPYTCLFATLLVAVAVSGAPHEDLSKEHAAEVAQECKTETGASDEEVQHMLQHEPTESHEGKCLRACMMKKFEIMDDAGKLSKEHALELIKHISKDDAEKESAGAEIVEKCEAIEVPEDHCDAAAAYESCFMEHLHEHGLSLAEI</sequence>
<evidence type="ECO:0000256" key="3">
    <source>
        <dbReference type="ARBA" id="ARBA00022729"/>
    </source>
</evidence>
<comment type="subcellular location">
    <subcellularLocation>
        <location evidence="1">Secreted</location>
    </subcellularLocation>
</comment>
<organism evidence="7 8">
    <name type="scientific">Drosophila albomicans</name>
    <name type="common">Fruit fly</name>
    <dbReference type="NCBI Taxonomy" id="7291"/>
    <lineage>
        <taxon>Eukaryota</taxon>
        <taxon>Metazoa</taxon>
        <taxon>Ecdysozoa</taxon>
        <taxon>Arthropoda</taxon>
        <taxon>Hexapoda</taxon>
        <taxon>Insecta</taxon>
        <taxon>Pterygota</taxon>
        <taxon>Neoptera</taxon>
        <taxon>Endopterygota</taxon>
        <taxon>Diptera</taxon>
        <taxon>Brachycera</taxon>
        <taxon>Muscomorpha</taxon>
        <taxon>Ephydroidea</taxon>
        <taxon>Drosophilidae</taxon>
        <taxon>Drosophila</taxon>
    </lineage>
</organism>
<dbReference type="SMART" id="SM00708">
    <property type="entry name" value="PhBP"/>
    <property type="match status" value="1"/>
</dbReference>
<dbReference type="CDD" id="cd23992">
    <property type="entry name" value="PBP_GOBP"/>
    <property type="match status" value="1"/>
</dbReference>
<dbReference type="GO" id="GO:0005615">
    <property type="term" value="C:extracellular space"/>
    <property type="evidence" value="ECO:0007669"/>
    <property type="project" value="TreeGrafter"/>
</dbReference>
<feature type="compositionally biased region" description="Basic and acidic residues" evidence="5">
    <location>
        <begin position="47"/>
        <end position="60"/>
    </location>
</feature>
<dbReference type="AlphaFoldDB" id="A0A6P8X380"/>
<dbReference type="RefSeq" id="XP_034106193.1">
    <property type="nucleotide sequence ID" value="XM_034250302.2"/>
</dbReference>
<dbReference type="Gene3D" id="1.10.238.20">
    <property type="entry name" value="Pheromone/general odorant binding protein domain"/>
    <property type="match status" value="1"/>
</dbReference>
<protein>
    <submittedName>
        <fullName evidence="8">General odorant-binding protein 19d</fullName>
    </submittedName>
</protein>
<evidence type="ECO:0000256" key="1">
    <source>
        <dbReference type="ARBA" id="ARBA00004613"/>
    </source>
</evidence>
<dbReference type="PANTHER" id="PTHR11857:SF42">
    <property type="entry name" value="GENERAL ODORANT-BINDING PROTEIN 19D-RELATED"/>
    <property type="match status" value="1"/>
</dbReference>
<keyword evidence="3 6" id="KW-0732">Signal</keyword>
<dbReference type="FunFam" id="1.10.238.20:FF:000006">
    <property type="entry name" value="Odorant binding protein 15"/>
    <property type="match status" value="1"/>
</dbReference>
<gene>
    <name evidence="8" type="primary">LOC117569224</name>
</gene>
<feature type="region of interest" description="Disordered" evidence="5">
    <location>
        <begin position="40"/>
        <end position="60"/>
    </location>
</feature>
<feature type="chain" id="PRO_5028169132" evidence="6">
    <location>
        <begin position="20"/>
        <end position="146"/>
    </location>
</feature>
<feature type="signal peptide" evidence="6">
    <location>
        <begin position="1"/>
        <end position="19"/>
    </location>
</feature>